<proteinExistence type="predicted"/>
<keyword evidence="1" id="KW-0812">Transmembrane</keyword>
<comment type="caution">
    <text evidence="2">The sequence shown here is derived from an EMBL/GenBank/DDBJ whole genome shotgun (WGS) entry which is preliminary data.</text>
</comment>
<organism evidence="2 3">
    <name type="scientific">Thalassospira mesophila</name>
    <dbReference type="NCBI Taxonomy" id="1293891"/>
    <lineage>
        <taxon>Bacteria</taxon>
        <taxon>Pseudomonadati</taxon>
        <taxon>Pseudomonadota</taxon>
        <taxon>Alphaproteobacteria</taxon>
        <taxon>Rhodospirillales</taxon>
        <taxon>Thalassospiraceae</taxon>
        <taxon>Thalassospira</taxon>
    </lineage>
</organism>
<feature type="transmembrane region" description="Helical" evidence="1">
    <location>
        <begin position="28"/>
        <end position="48"/>
    </location>
</feature>
<dbReference type="EMBL" id="JFKA01000005">
    <property type="protein sequence ID" value="OSQ37766.1"/>
    <property type="molecule type" value="Genomic_DNA"/>
</dbReference>
<dbReference type="Proteomes" id="UP000193391">
    <property type="component" value="Unassembled WGS sequence"/>
</dbReference>
<evidence type="ECO:0000313" key="3">
    <source>
        <dbReference type="Proteomes" id="UP000193391"/>
    </source>
</evidence>
<sequence length="65" mass="7367">MVPSGVAGVTQFMQLLLIRRYNAEKFDISLYVEIKSIVLLMLSIGIINSKFSGWLKLRLPMVPNI</sequence>
<name>A0A1Y2KYT3_9PROT</name>
<dbReference type="AlphaFoldDB" id="A0A1Y2KYT3"/>
<protein>
    <submittedName>
        <fullName evidence="2">Uncharacterized protein</fullName>
    </submittedName>
</protein>
<evidence type="ECO:0000313" key="2">
    <source>
        <dbReference type="EMBL" id="OSQ37766.1"/>
    </source>
</evidence>
<reference evidence="2 3" key="1">
    <citation type="submission" date="2014-03" db="EMBL/GenBank/DDBJ databases">
        <title>The draft genome sequence of Thalassospira mesophila JCM 18969.</title>
        <authorList>
            <person name="Lai Q."/>
            <person name="Shao Z."/>
        </authorList>
    </citation>
    <scope>NUCLEOTIDE SEQUENCE [LARGE SCALE GENOMIC DNA]</scope>
    <source>
        <strain evidence="2 3">JCM 18969</strain>
    </source>
</reference>
<keyword evidence="1" id="KW-0472">Membrane</keyword>
<keyword evidence="1" id="KW-1133">Transmembrane helix</keyword>
<gene>
    <name evidence="2" type="ORF">TMES_12145</name>
</gene>
<keyword evidence="3" id="KW-1185">Reference proteome</keyword>
<accession>A0A1Y2KYT3</accession>
<evidence type="ECO:0000256" key="1">
    <source>
        <dbReference type="SAM" id="Phobius"/>
    </source>
</evidence>